<accession>A0A8S1RR57</accession>
<evidence type="ECO:0000313" key="2">
    <source>
        <dbReference type="Proteomes" id="UP000692954"/>
    </source>
</evidence>
<reference evidence="1" key="1">
    <citation type="submission" date="2021-01" db="EMBL/GenBank/DDBJ databases">
        <authorList>
            <consortium name="Genoscope - CEA"/>
            <person name="William W."/>
        </authorList>
    </citation>
    <scope>NUCLEOTIDE SEQUENCE</scope>
</reference>
<organism evidence="1 2">
    <name type="scientific">Paramecium sonneborni</name>
    <dbReference type="NCBI Taxonomy" id="65129"/>
    <lineage>
        <taxon>Eukaryota</taxon>
        <taxon>Sar</taxon>
        <taxon>Alveolata</taxon>
        <taxon>Ciliophora</taxon>
        <taxon>Intramacronucleata</taxon>
        <taxon>Oligohymenophorea</taxon>
        <taxon>Peniculida</taxon>
        <taxon>Parameciidae</taxon>
        <taxon>Paramecium</taxon>
    </lineage>
</organism>
<keyword evidence="2" id="KW-1185">Reference proteome</keyword>
<dbReference type="AlphaFoldDB" id="A0A8S1RR57"/>
<evidence type="ECO:0000313" key="1">
    <source>
        <dbReference type="EMBL" id="CAD8129589.1"/>
    </source>
</evidence>
<dbReference type="EMBL" id="CAJJDN010000231">
    <property type="protein sequence ID" value="CAD8129589.1"/>
    <property type="molecule type" value="Genomic_DNA"/>
</dbReference>
<dbReference type="Proteomes" id="UP000692954">
    <property type="component" value="Unassembled WGS sequence"/>
</dbReference>
<sequence length="64" mass="7829">MDVQKPDINQYVENQCKYIKNYIYRINIHGTNQECDIDLKQQYYFSSSNLNEYYQLIISRELIL</sequence>
<name>A0A8S1RR57_9CILI</name>
<gene>
    <name evidence="1" type="ORF">PSON_ATCC_30995.1.T2310020</name>
</gene>
<proteinExistence type="predicted"/>
<comment type="caution">
    <text evidence="1">The sequence shown here is derived from an EMBL/GenBank/DDBJ whole genome shotgun (WGS) entry which is preliminary data.</text>
</comment>
<protein>
    <submittedName>
        <fullName evidence="1">Uncharacterized protein</fullName>
    </submittedName>
</protein>